<name>A0ACC3JA03_EUCGR</name>
<reference evidence="1 2" key="1">
    <citation type="journal article" date="2014" name="Nature">
        <title>The genome of Eucalyptus grandis.</title>
        <authorList>
            <person name="Myburg A.A."/>
            <person name="Grattapaglia D."/>
            <person name="Tuskan G.A."/>
            <person name="Hellsten U."/>
            <person name="Hayes R.D."/>
            <person name="Grimwood J."/>
            <person name="Jenkins J."/>
            <person name="Lindquist E."/>
            <person name="Tice H."/>
            <person name="Bauer D."/>
            <person name="Goodstein D.M."/>
            <person name="Dubchak I."/>
            <person name="Poliakov A."/>
            <person name="Mizrachi E."/>
            <person name="Kullan A.R."/>
            <person name="Hussey S.G."/>
            <person name="Pinard D."/>
            <person name="van der Merwe K."/>
            <person name="Singh P."/>
            <person name="van Jaarsveld I."/>
            <person name="Silva-Junior O.B."/>
            <person name="Togawa R.C."/>
            <person name="Pappas M.R."/>
            <person name="Faria D.A."/>
            <person name="Sansaloni C.P."/>
            <person name="Petroli C.D."/>
            <person name="Yang X."/>
            <person name="Ranjan P."/>
            <person name="Tschaplinski T.J."/>
            <person name="Ye C.Y."/>
            <person name="Li T."/>
            <person name="Sterck L."/>
            <person name="Vanneste K."/>
            <person name="Murat F."/>
            <person name="Soler M."/>
            <person name="Clemente H.S."/>
            <person name="Saidi N."/>
            <person name="Cassan-Wang H."/>
            <person name="Dunand C."/>
            <person name="Hefer C.A."/>
            <person name="Bornberg-Bauer E."/>
            <person name="Kersting A.R."/>
            <person name="Vining K."/>
            <person name="Amarasinghe V."/>
            <person name="Ranik M."/>
            <person name="Naithani S."/>
            <person name="Elser J."/>
            <person name="Boyd A.E."/>
            <person name="Liston A."/>
            <person name="Spatafora J.W."/>
            <person name="Dharmwardhana P."/>
            <person name="Raja R."/>
            <person name="Sullivan C."/>
            <person name="Romanel E."/>
            <person name="Alves-Ferreira M."/>
            <person name="Kulheim C."/>
            <person name="Foley W."/>
            <person name="Carocha V."/>
            <person name="Paiva J."/>
            <person name="Kudrna D."/>
            <person name="Brommonschenkel S.H."/>
            <person name="Pasquali G."/>
            <person name="Byrne M."/>
            <person name="Rigault P."/>
            <person name="Tibbits J."/>
            <person name="Spokevicius A."/>
            <person name="Jones R.C."/>
            <person name="Steane D.A."/>
            <person name="Vaillancourt R.E."/>
            <person name="Potts B.M."/>
            <person name="Joubert F."/>
            <person name="Barry K."/>
            <person name="Pappas G.J."/>
            <person name="Strauss S.H."/>
            <person name="Jaiswal P."/>
            <person name="Grima-Pettenati J."/>
            <person name="Salse J."/>
            <person name="Van de Peer Y."/>
            <person name="Rokhsar D.S."/>
            <person name="Schmutz J."/>
        </authorList>
    </citation>
    <scope>NUCLEOTIDE SEQUENCE [LARGE SCALE GENOMIC DNA]</scope>
    <source>
        <strain evidence="2">cv. BRASUZ1</strain>
        <tissue evidence="1">Leaf extractions</tissue>
    </source>
</reference>
<protein>
    <submittedName>
        <fullName evidence="1">Uncharacterized protein</fullName>
    </submittedName>
</protein>
<dbReference type="EMBL" id="CM064444">
    <property type="protein sequence ID" value="KAK3410727.1"/>
    <property type="molecule type" value="Genomic_DNA"/>
</dbReference>
<dbReference type="Proteomes" id="UP000030711">
    <property type="component" value="Chromosome 10"/>
</dbReference>
<sequence>YVGNIHTQVTEPLLQEVFTSTGPVEGCKLIRKEKSSYGFIHYFDQRSAALAILSLNGRHLFGQAIKVNWAYASGQREDTSGHYNIFVGDLSAEVTDAMLFACFSVYPSCSGFGFVSFRNQQDAQSAINDLTGKWLGSRQIRCNWATKGAGGIEDMQSSDAKSVVELINGSSEDGKEATNSDAPENNPQYTTVYVGNLASELELHRHFHALGAGVIEVVRVQRDKGFGFVRYSTHAEAALAIQMGNTQSLLCGRQIKCSWGSKPTPPGTSSNPLPPPAAAAPLPGLSTAELLAYERQLAMSKMGSMHPLMQGQHPLKQAAMGMGVAGGSQAIYDGGFENVAAAQQLMYYQ</sequence>
<evidence type="ECO:0000313" key="2">
    <source>
        <dbReference type="Proteomes" id="UP000030711"/>
    </source>
</evidence>
<accession>A0ACC3JA03</accession>
<gene>
    <name evidence="1" type="ORF">EUGRSUZ_J02749</name>
</gene>
<evidence type="ECO:0000313" key="1">
    <source>
        <dbReference type="EMBL" id="KAK3410727.1"/>
    </source>
</evidence>
<organism evidence="1 2">
    <name type="scientific">Eucalyptus grandis</name>
    <name type="common">Flooded gum</name>
    <dbReference type="NCBI Taxonomy" id="71139"/>
    <lineage>
        <taxon>Eukaryota</taxon>
        <taxon>Viridiplantae</taxon>
        <taxon>Streptophyta</taxon>
        <taxon>Embryophyta</taxon>
        <taxon>Tracheophyta</taxon>
        <taxon>Spermatophyta</taxon>
        <taxon>Magnoliopsida</taxon>
        <taxon>eudicotyledons</taxon>
        <taxon>Gunneridae</taxon>
        <taxon>Pentapetalae</taxon>
        <taxon>rosids</taxon>
        <taxon>malvids</taxon>
        <taxon>Myrtales</taxon>
        <taxon>Myrtaceae</taxon>
        <taxon>Myrtoideae</taxon>
        <taxon>Eucalypteae</taxon>
        <taxon>Eucalyptus</taxon>
    </lineage>
</organism>
<keyword evidence="2" id="KW-1185">Reference proteome</keyword>
<comment type="caution">
    <text evidence="1">The sequence shown here is derived from an EMBL/GenBank/DDBJ whole genome shotgun (WGS) entry which is preliminary data.</text>
</comment>
<feature type="non-terminal residue" evidence="1">
    <location>
        <position position="1"/>
    </location>
</feature>
<proteinExistence type="predicted"/>